<comment type="catalytic activity">
    <reaction evidence="8">
        <text>L-seryl-[protein] + ATP = 3-O-(5'-adenylyl)-L-seryl-[protein] + diphosphate</text>
        <dbReference type="Rhea" id="RHEA:58120"/>
        <dbReference type="Rhea" id="RHEA-COMP:9863"/>
        <dbReference type="Rhea" id="RHEA-COMP:15073"/>
        <dbReference type="ChEBI" id="CHEBI:29999"/>
        <dbReference type="ChEBI" id="CHEBI:30616"/>
        <dbReference type="ChEBI" id="CHEBI:33019"/>
        <dbReference type="ChEBI" id="CHEBI:142516"/>
        <dbReference type="EC" id="2.7.7.108"/>
    </reaction>
</comment>
<gene>
    <name evidence="8" type="primary">ydiU</name>
    <name evidence="8" type="synonym">selO</name>
    <name evidence="9" type="ORF">MDG893_07285</name>
</gene>
<comment type="cofactor">
    <cofactor evidence="8">
        <name>Mg(2+)</name>
        <dbReference type="ChEBI" id="CHEBI:18420"/>
    </cofactor>
    <cofactor evidence="8">
        <name>Mn(2+)</name>
        <dbReference type="ChEBI" id="CHEBI:29035"/>
    </cofactor>
</comment>
<keyword evidence="10" id="KW-1185">Reference proteome</keyword>
<dbReference type="GO" id="GO:0005524">
    <property type="term" value="F:ATP binding"/>
    <property type="evidence" value="ECO:0007669"/>
    <property type="project" value="UniProtKB-UniRule"/>
</dbReference>
<dbReference type="PANTHER" id="PTHR32057">
    <property type="entry name" value="PROTEIN ADENYLYLTRANSFERASE SELO, MITOCHONDRIAL"/>
    <property type="match status" value="1"/>
</dbReference>
<dbReference type="GO" id="GO:0030145">
    <property type="term" value="F:manganese ion binding"/>
    <property type="evidence" value="ECO:0007669"/>
    <property type="project" value="UniProtKB-UniRule"/>
</dbReference>
<dbReference type="AlphaFoldDB" id="A6EVZ4"/>
<feature type="binding site" evidence="8">
    <location>
        <position position="170"/>
    </location>
    <ligand>
        <name>ATP</name>
        <dbReference type="ChEBI" id="CHEBI:30616"/>
    </ligand>
</feature>
<reference evidence="9 10" key="1">
    <citation type="submission" date="2007-06" db="EMBL/GenBank/DDBJ databases">
        <authorList>
            <person name="Green D."/>
            <person name="Ferriera S."/>
            <person name="Johnson J."/>
            <person name="Kravitz S."/>
            <person name="Beeson K."/>
            <person name="Sutton G."/>
            <person name="Rogers Y.-H."/>
            <person name="Friedman R."/>
            <person name="Frazier M."/>
            <person name="Venter J.C."/>
        </authorList>
    </citation>
    <scope>NUCLEOTIDE SEQUENCE [LARGE SCALE GENOMIC DNA]</scope>
    <source>
        <strain evidence="9 10">DG893</strain>
    </source>
</reference>
<proteinExistence type="inferred from homology"/>
<protein>
    <recommendedName>
        <fullName evidence="8">Protein nucleotidyltransferase YdiU</fullName>
        <ecNumber evidence="8">2.7.7.-</ecNumber>
    </recommendedName>
    <alternativeName>
        <fullName evidence="8">Protein adenylyltransferase YdiU</fullName>
        <ecNumber evidence="8">2.7.7.108</ecNumber>
    </alternativeName>
    <alternativeName>
        <fullName evidence="8">Protein uridylyltransferase YdiU</fullName>
        <ecNumber evidence="8">2.7.7.-</ecNumber>
    </alternativeName>
</protein>
<dbReference type="EMBL" id="ABCP01000002">
    <property type="protein sequence ID" value="EDM49181.1"/>
    <property type="molecule type" value="Genomic_DNA"/>
</dbReference>
<comment type="function">
    <text evidence="8">Nucleotidyltransferase involved in the post-translational modification of proteins. It can catalyze the addition of adenosine monophosphate (AMP) or uridine monophosphate (UMP) to a protein, resulting in modifications known as AMPylation and UMPylation.</text>
</comment>
<dbReference type="GO" id="GO:0000287">
    <property type="term" value="F:magnesium ion binding"/>
    <property type="evidence" value="ECO:0007669"/>
    <property type="project" value="UniProtKB-UniRule"/>
</dbReference>
<dbReference type="GO" id="GO:0070733">
    <property type="term" value="F:AMPylase activity"/>
    <property type="evidence" value="ECO:0007669"/>
    <property type="project" value="UniProtKB-EC"/>
</dbReference>
<evidence type="ECO:0000256" key="7">
    <source>
        <dbReference type="ARBA" id="ARBA00022842"/>
    </source>
</evidence>
<feature type="binding site" evidence="8">
    <location>
        <position position="139"/>
    </location>
    <ligand>
        <name>ATP</name>
        <dbReference type="ChEBI" id="CHEBI:30616"/>
    </ligand>
</feature>
<evidence type="ECO:0000313" key="10">
    <source>
        <dbReference type="Proteomes" id="UP000005856"/>
    </source>
</evidence>
<feature type="binding site" evidence="8">
    <location>
        <position position="138"/>
    </location>
    <ligand>
        <name>ATP</name>
        <dbReference type="ChEBI" id="CHEBI:30616"/>
    </ligand>
</feature>
<evidence type="ECO:0000256" key="6">
    <source>
        <dbReference type="ARBA" id="ARBA00022840"/>
    </source>
</evidence>
<feature type="binding site" evidence="8">
    <location>
        <position position="171"/>
    </location>
    <ligand>
        <name>ATP</name>
        <dbReference type="ChEBI" id="CHEBI:30616"/>
    </ligand>
</feature>
<evidence type="ECO:0000256" key="4">
    <source>
        <dbReference type="ARBA" id="ARBA00022723"/>
    </source>
</evidence>
<comment type="caution">
    <text evidence="9">The sequence shown here is derived from an EMBL/GenBank/DDBJ whole genome shotgun (WGS) entry which is preliminary data.</text>
</comment>
<accession>A6EVZ4</accession>
<keyword evidence="5 8" id="KW-0547">Nucleotide-binding</keyword>
<dbReference type="Pfam" id="PF02696">
    <property type="entry name" value="SelO"/>
    <property type="match status" value="1"/>
</dbReference>
<keyword evidence="7 8" id="KW-0460">Magnesium</keyword>
<dbReference type="EC" id="2.7.7.108" evidence="8"/>
<keyword evidence="8" id="KW-0464">Manganese</keyword>
<evidence type="ECO:0000256" key="8">
    <source>
        <dbReference type="HAMAP-Rule" id="MF_00692"/>
    </source>
</evidence>
<dbReference type="Proteomes" id="UP000005856">
    <property type="component" value="Unassembled WGS sequence"/>
</dbReference>
<dbReference type="eggNOG" id="COG0397">
    <property type="taxonomic scope" value="Bacteria"/>
</dbReference>
<feature type="binding site" evidence="8">
    <location>
        <position position="333"/>
    </location>
    <ligand>
        <name>Mg(2+)</name>
        <dbReference type="ChEBI" id="CHEBI:18420"/>
    </ligand>
</feature>
<feature type="binding site" evidence="8">
    <location>
        <position position="333"/>
    </location>
    <ligand>
        <name>ATP</name>
        <dbReference type="ChEBI" id="CHEBI:30616"/>
    </ligand>
</feature>
<evidence type="ECO:0000256" key="5">
    <source>
        <dbReference type="ARBA" id="ARBA00022741"/>
    </source>
</evidence>
<keyword evidence="6 8" id="KW-0067">ATP-binding</keyword>
<evidence type="ECO:0000313" key="9">
    <source>
        <dbReference type="EMBL" id="EDM49181.1"/>
    </source>
</evidence>
<keyword evidence="3 8" id="KW-0548">Nucleotidyltransferase</keyword>
<comment type="catalytic activity">
    <reaction evidence="8">
        <text>L-seryl-[protein] + UTP = O-(5'-uridylyl)-L-seryl-[protein] + diphosphate</text>
        <dbReference type="Rhea" id="RHEA:64604"/>
        <dbReference type="Rhea" id="RHEA-COMP:9863"/>
        <dbReference type="Rhea" id="RHEA-COMP:16635"/>
        <dbReference type="ChEBI" id="CHEBI:29999"/>
        <dbReference type="ChEBI" id="CHEBI:33019"/>
        <dbReference type="ChEBI" id="CHEBI:46398"/>
        <dbReference type="ChEBI" id="CHEBI:156051"/>
    </reaction>
</comment>
<name>A6EVZ4_9GAMM</name>
<feature type="binding site" evidence="8">
    <location>
        <position position="236"/>
    </location>
    <ligand>
        <name>ATP</name>
        <dbReference type="ChEBI" id="CHEBI:30616"/>
    </ligand>
</feature>
<feature type="active site" description="Proton acceptor" evidence="8">
    <location>
        <position position="323"/>
    </location>
</feature>
<evidence type="ECO:0000256" key="2">
    <source>
        <dbReference type="ARBA" id="ARBA00022679"/>
    </source>
</evidence>
<keyword evidence="4 8" id="KW-0479">Metal-binding</keyword>
<dbReference type="PANTHER" id="PTHR32057:SF14">
    <property type="entry name" value="PROTEIN ADENYLYLTRANSFERASE SELO, MITOCHONDRIAL"/>
    <property type="match status" value="1"/>
</dbReference>
<sequence length="571" mass="64375">MITRHHLEMSTTVATLDDLAPLADYSLMDTLNCDPEGKANGADHAPRQVFSGHYVTVKPTSIENPEYVAHGKNLFHELGFDDSLAQSSDFVRMFSGDLSQVPEPLRHVGWACGYALSIYGTEFYQQCPFQTGNGYGDGRAISVLEAVINKQRWEMQLKGAGRTPYCRGADGRAVLRSSVREFLAQEHMHALGVPTSRSLSLYVSTTEKVRRPWYSEGSRSVDPDILVSEPVAISTRVAPSFIRVGQLELFSRRARKQEHPQAMEELERIVLHLIDREYDDVIDRSRTTAEKVVSIAHEFRRRLTSLVANWIRVGYCQGNFNSDNCAAGGFTLDYGPFGFCDVFDPQYQPWTGGGNHFAFLNQPAAAERNFYSFCSAVRPLLAGHPECLQQLKDIQSDFPKVMQAQMETMWAAKLGLDAFDAALFRELATLMMQTSVDYTMFFRELSSLPDDIEPLKKSFYKGPSYAADPEGLDKRWSAWLTNWQSLIQPGTREELSSQMKLVNPKYSLREWFVVPAYQQAAEGNYALLRELQDVMTQPYAEQSEAVDRKYYRLKPLELFGVGGASHLSCSS</sequence>
<comment type="similarity">
    <text evidence="1 8">Belongs to the SELO family.</text>
</comment>
<dbReference type="HAMAP" id="MF_00692">
    <property type="entry name" value="SelO"/>
    <property type="match status" value="1"/>
</dbReference>
<comment type="catalytic activity">
    <reaction evidence="8">
        <text>L-tyrosyl-[protein] + UTP = O-(5'-uridylyl)-L-tyrosyl-[protein] + diphosphate</text>
        <dbReference type="Rhea" id="RHEA:83887"/>
        <dbReference type="Rhea" id="RHEA-COMP:10136"/>
        <dbReference type="Rhea" id="RHEA-COMP:20238"/>
        <dbReference type="ChEBI" id="CHEBI:33019"/>
        <dbReference type="ChEBI" id="CHEBI:46398"/>
        <dbReference type="ChEBI" id="CHEBI:46858"/>
        <dbReference type="ChEBI" id="CHEBI:90602"/>
    </reaction>
</comment>
<comment type="catalytic activity">
    <reaction evidence="8">
        <text>L-threonyl-[protein] + ATP = 3-O-(5'-adenylyl)-L-threonyl-[protein] + diphosphate</text>
        <dbReference type="Rhea" id="RHEA:54292"/>
        <dbReference type="Rhea" id="RHEA-COMP:11060"/>
        <dbReference type="Rhea" id="RHEA-COMP:13847"/>
        <dbReference type="ChEBI" id="CHEBI:30013"/>
        <dbReference type="ChEBI" id="CHEBI:30616"/>
        <dbReference type="ChEBI" id="CHEBI:33019"/>
        <dbReference type="ChEBI" id="CHEBI:138113"/>
        <dbReference type="EC" id="2.7.7.108"/>
    </reaction>
</comment>
<dbReference type="InterPro" id="IPR003846">
    <property type="entry name" value="SelO"/>
</dbReference>
<dbReference type="OrthoDB" id="9776281at2"/>
<organism evidence="9 10">
    <name type="scientific">Marinobacter algicola DG893</name>
    <dbReference type="NCBI Taxonomy" id="443152"/>
    <lineage>
        <taxon>Bacteria</taxon>
        <taxon>Pseudomonadati</taxon>
        <taxon>Pseudomonadota</taxon>
        <taxon>Gammaproteobacteria</taxon>
        <taxon>Pseudomonadales</taxon>
        <taxon>Marinobacteraceae</taxon>
        <taxon>Marinobacter</taxon>
    </lineage>
</organism>
<dbReference type="EC" id="2.7.7.-" evidence="8"/>
<feature type="binding site" evidence="8">
    <location>
        <position position="158"/>
    </location>
    <ligand>
        <name>ATP</name>
        <dbReference type="ChEBI" id="CHEBI:30616"/>
    </ligand>
</feature>
<feature type="binding site" evidence="8">
    <location>
        <position position="243"/>
    </location>
    <ligand>
        <name>ATP</name>
        <dbReference type="ChEBI" id="CHEBI:30616"/>
    </ligand>
</feature>
<evidence type="ECO:0000256" key="1">
    <source>
        <dbReference type="ARBA" id="ARBA00009747"/>
    </source>
</evidence>
<evidence type="ECO:0000256" key="3">
    <source>
        <dbReference type="ARBA" id="ARBA00022695"/>
    </source>
</evidence>
<dbReference type="RefSeq" id="WP_007152195.1">
    <property type="nucleotide sequence ID" value="NZ_ABCP01000002.1"/>
</dbReference>
<feature type="binding site" evidence="8">
    <location>
        <position position="136"/>
    </location>
    <ligand>
        <name>ATP</name>
        <dbReference type="ChEBI" id="CHEBI:30616"/>
    </ligand>
</feature>
<comment type="catalytic activity">
    <reaction evidence="8">
        <text>L-histidyl-[protein] + UTP = N(tele)-(5'-uridylyl)-L-histidyl-[protein] + diphosphate</text>
        <dbReference type="Rhea" id="RHEA:83891"/>
        <dbReference type="Rhea" id="RHEA-COMP:9745"/>
        <dbReference type="Rhea" id="RHEA-COMP:20239"/>
        <dbReference type="ChEBI" id="CHEBI:29979"/>
        <dbReference type="ChEBI" id="CHEBI:33019"/>
        <dbReference type="ChEBI" id="CHEBI:46398"/>
        <dbReference type="ChEBI" id="CHEBI:233474"/>
    </reaction>
</comment>
<keyword evidence="2 8" id="KW-0808">Transferase</keyword>
<dbReference type="STRING" id="443152.MDG893_07285"/>
<feature type="binding site" evidence="8">
    <location>
        <position position="324"/>
    </location>
    <ligand>
        <name>Mg(2+)</name>
        <dbReference type="ChEBI" id="CHEBI:18420"/>
    </ligand>
</feature>
<comment type="catalytic activity">
    <reaction evidence="8">
        <text>L-tyrosyl-[protein] + ATP = O-(5'-adenylyl)-L-tyrosyl-[protein] + diphosphate</text>
        <dbReference type="Rhea" id="RHEA:54288"/>
        <dbReference type="Rhea" id="RHEA-COMP:10136"/>
        <dbReference type="Rhea" id="RHEA-COMP:13846"/>
        <dbReference type="ChEBI" id="CHEBI:30616"/>
        <dbReference type="ChEBI" id="CHEBI:33019"/>
        <dbReference type="ChEBI" id="CHEBI:46858"/>
        <dbReference type="ChEBI" id="CHEBI:83624"/>
        <dbReference type="EC" id="2.7.7.108"/>
    </reaction>
</comment>